<dbReference type="AlphaFoldDB" id="A0A4R6IUL4"/>
<dbReference type="Proteomes" id="UP000295741">
    <property type="component" value="Unassembled WGS sequence"/>
</dbReference>
<dbReference type="Pfam" id="PF02566">
    <property type="entry name" value="OsmC"/>
    <property type="match status" value="1"/>
</dbReference>
<dbReference type="SUPFAM" id="SSF82784">
    <property type="entry name" value="OsmC-like"/>
    <property type="match status" value="1"/>
</dbReference>
<dbReference type="InterPro" id="IPR003718">
    <property type="entry name" value="OsmC/Ohr_fam"/>
</dbReference>
<dbReference type="Gene3D" id="3.30.300.20">
    <property type="match status" value="1"/>
</dbReference>
<accession>A0A4R6IUL4</accession>
<keyword evidence="2" id="KW-1185">Reference proteome</keyword>
<reference evidence="1 2" key="1">
    <citation type="submission" date="2019-03" db="EMBL/GenBank/DDBJ databases">
        <title>Genomic Encyclopedia of Archaeal and Bacterial Type Strains, Phase II (KMG-II): from individual species to whole genera.</title>
        <authorList>
            <person name="Goeker M."/>
        </authorList>
    </citation>
    <scope>NUCLEOTIDE SEQUENCE [LARGE SCALE GENOMIC DNA]</scope>
    <source>
        <strain evidence="1 2">DSM 28323</strain>
    </source>
</reference>
<dbReference type="PANTHER" id="PTHR39624:SF2">
    <property type="entry name" value="OSMC-LIKE PROTEIN"/>
    <property type="match status" value="1"/>
</dbReference>
<dbReference type="PANTHER" id="PTHR39624">
    <property type="entry name" value="PROTEIN INVOLVED IN RIMO-MEDIATED BETA-METHYLTHIOLATION OF RIBOSOMAL PROTEIN S12 YCAO"/>
    <property type="match status" value="1"/>
</dbReference>
<dbReference type="InterPro" id="IPR015946">
    <property type="entry name" value="KH_dom-like_a/b"/>
</dbReference>
<sequence length="127" mass="13936">MTTASIATTKYRVQLDNGRHLFGADEPVEKGGQDTAPAPDELLEASLASCTAITLRMYADRKQWPMESVDVSVKLERVEGKTIFTRDITLHGNLDAEQKERLLQIAKLCPVSKTLSGSSEINTSISQ</sequence>
<organism evidence="1 2">
    <name type="scientific">Sediminibacterium goheungense</name>
    <dbReference type="NCBI Taxonomy" id="1086393"/>
    <lineage>
        <taxon>Bacteria</taxon>
        <taxon>Pseudomonadati</taxon>
        <taxon>Bacteroidota</taxon>
        <taxon>Chitinophagia</taxon>
        <taxon>Chitinophagales</taxon>
        <taxon>Chitinophagaceae</taxon>
        <taxon>Sediminibacterium</taxon>
    </lineage>
</organism>
<evidence type="ECO:0000313" key="2">
    <source>
        <dbReference type="Proteomes" id="UP000295741"/>
    </source>
</evidence>
<protein>
    <submittedName>
        <fullName evidence="1">Putative redox protein</fullName>
    </submittedName>
</protein>
<dbReference type="OrthoDB" id="9791538at2"/>
<name>A0A4R6IUL4_9BACT</name>
<comment type="caution">
    <text evidence="1">The sequence shown here is derived from an EMBL/GenBank/DDBJ whole genome shotgun (WGS) entry which is preliminary data.</text>
</comment>
<proteinExistence type="predicted"/>
<dbReference type="InterPro" id="IPR036102">
    <property type="entry name" value="OsmC/Ohrsf"/>
</dbReference>
<gene>
    <name evidence="1" type="ORF">BC659_1587</name>
</gene>
<evidence type="ECO:0000313" key="1">
    <source>
        <dbReference type="EMBL" id="TDO26282.1"/>
    </source>
</evidence>
<dbReference type="EMBL" id="SNWP01000011">
    <property type="protein sequence ID" value="TDO26282.1"/>
    <property type="molecule type" value="Genomic_DNA"/>
</dbReference>
<dbReference type="RefSeq" id="WP_133474144.1">
    <property type="nucleotide sequence ID" value="NZ_SNWP01000011.1"/>
</dbReference>